<keyword evidence="3" id="KW-1185">Reference proteome</keyword>
<dbReference type="Proteomes" id="UP000276133">
    <property type="component" value="Unassembled WGS sequence"/>
</dbReference>
<dbReference type="AlphaFoldDB" id="A0A3M7P5R8"/>
<reference evidence="2 3" key="1">
    <citation type="journal article" date="2018" name="Sci. Rep.">
        <title>Genomic signatures of local adaptation to the degree of environmental predictability in rotifers.</title>
        <authorList>
            <person name="Franch-Gras L."/>
            <person name="Hahn C."/>
            <person name="Garcia-Roger E.M."/>
            <person name="Carmona M.J."/>
            <person name="Serra M."/>
            <person name="Gomez A."/>
        </authorList>
    </citation>
    <scope>NUCLEOTIDE SEQUENCE [LARGE SCALE GENOMIC DNA]</scope>
    <source>
        <strain evidence="2">HYR1</strain>
    </source>
</reference>
<accession>A0A3M7P5R8</accession>
<dbReference type="EMBL" id="REGN01013059">
    <property type="protein sequence ID" value="RMZ94426.1"/>
    <property type="molecule type" value="Genomic_DNA"/>
</dbReference>
<feature type="chain" id="PRO_5018100790" evidence="1">
    <location>
        <begin position="18"/>
        <end position="260"/>
    </location>
</feature>
<keyword evidence="1" id="KW-0732">Signal</keyword>
<evidence type="ECO:0000313" key="3">
    <source>
        <dbReference type="Proteomes" id="UP000276133"/>
    </source>
</evidence>
<evidence type="ECO:0000313" key="2">
    <source>
        <dbReference type="EMBL" id="RMZ94426.1"/>
    </source>
</evidence>
<name>A0A3M7P5R8_BRAPC</name>
<organism evidence="2 3">
    <name type="scientific">Brachionus plicatilis</name>
    <name type="common">Marine rotifer</name>
    <name type="synonym">Brachionus muelleri</name>
    <dbReference type="NCBI Taxonomy" id="10195"/>
    <lineage>
        <taxon>Eukaryota</taxon>
        <taxon>Metazoa</taxon>
        <taxon>Spiralia</taxon>
        <taxon>Gnathifera</taxon>
        <taxon>Rotifera</taxon>
        <taxon>Eurotatoria</taxon>
        <taxon>Monogononta</taxon>
        <taxon>Pseudotrocha</taxon>
        <taxon>Ploima</taxon>
        <taxon>Brachionidae</taxon>
        <taxon>Brachionus</taxon>
    </lineage>
</organism>
<evidence type="ECO:0000256" key="1">
    <source>
        <dbReference type="SAM" id="SignalP"/>
    </source>
</evidence>
<protein>
    <submittedName>
        <fullName evidence="2">Uncharacterized protein</fullName>
    </submittedName>
</protein>
<proteinExistence type="predicted"/>
<feature type="signal peptide" evidence="1">
    <location>
        <begin position="1"/>
        <end position="17"/>
    </location>
</feature>
<comment type="caution">
    <text evidence="2">The sequence shown here is derived from an EMBL/GenBank/DDBJ whole genome shotgun (WGS) entry which is preliminary data.</text>
</comment>
<sequence length="260" mass="29014">MSLVSASMALVNTFVQAQLVAQQLLQRIQRGSPFIALWLLNFLKNHISTTHSDMVHDQLGVIESFGRAPFVKVGHAEHSNVIAVKIVSHGFAVVGAIEERVDALVQVLFRIRMQILLDHYFFYLSKITPHGFDIINSKALTSYLLKRHQALTTCLIYISENKFLASINFFSLNCLIKLISDLNVLSSSFKFCVAFALCSFSIISAICSFQADMGPIISLCMKSLRPVSPLAFAHSCMSCIKWLKHLSSFKMYSKDSMGSP</sequence>
<gene>
    <name evidence="2" type="ORF">BpHYR1_000156</name>
</gene>